<dbReference type="InterPro" id="IPR017896">
    <property type="entry name" value="4Fe4S_Fe-S-bd"/>
</dbReference>
<dbReference type="Pfam" id="PF13247">
    <property type="entry name" value="Fer4_11"/>
    <property type="match status" value="1"/>
</dbReference>
<dbReference type="CDD" id="cd10561">
    <property type="entry name" value="HybA_like"/>
    <property type="match status" value="1"/>
</dbReference>
<comment type="caution">
    <text evidence="8">The sequence shown here is derived from an EMBL/GenBank/DDBJ whole genome shotgun (WGS) entry which is preliminary data.</text>
</comment>
<organism evidence="8 9">
    <name type="scientific">Candidatus Accumulibacter adjunctus</name>
    <dbReference type="NCBI Taxonomy" id="1454001"/>
    <lineage>
        <taxon>Bacteria</taxon>
        <taxon>Pseudomonadati</taxon>
        <taxon>Pseudomonadota</taxon>
        <taxon>Betaproteobacteria</taxon>
        <taxon>Candidatus Accumulibacter</taxon>
    </lineage>
</organism>
<dbReference type="GO" id="GO:0046872">
    <property type="term" value="F:metal ion binding"/>
    <property type="evidence" value="ECO:0007669"/>
    <property type="project" value="UniProtKB-KW"/>
</dbReference>
<evidence type="ECO:0000313" key="9">
    <source>
        <dbReference type="Proteomes" id="UP000020218"/>
    </source>
</evidence>
<dbReference type="EMBL" id="JFAX01000010">
    <property type="protein sequence ID" value="EXI67504.1"/>
    <property type="molecule type" value="Genomic_DNA"/>
</dbReference>
<dbReference type="SUPFAM" id="SSF54862">
    <property type="entry name" value="4Fe-4S ferredoxins"/>
    <property type="match status" value="1"/>
</dbReference>
<dbReference type="InterPro" id="IPR017900">
    <property type="entry name" value="4Fe4S_Fe_S_CS"/>
</dbReference>
<dbReference type="PROSITE" id="PS51379">
    <property type="entry name" value="4FE4S_FER_2"/>
    <property type="match status" value="2"/>
</dbReference>
<sequence>MKTPVRKKRAVPDGRRRFLKGCLGTVGAAVAGATVSERAAARETYQRPAEALGLLYDATLCIGCKACVAACKRANDNPPEFSTTDKLWDTPLDTSGYTFNIIKMYRSGTMATKDDEENGYAFMKTSCMHCADPSCVSACPVTAMTKDVTTGIVAYDPEACVGCRYCVVACPFGIPKYQYDSPTGKIGKCELCRHRYKDGHYSACAEVCPTGATLYGRTSDLLVEAKRRLALTPGSVTTYPRGNLSGGPQQSYEGKVGNYKQHVYGETEYGGTQVLKLSAVDFAKVGMPYLPPKSSASTSETIQHTLYGGLLMPFAVLGALTYVAKRNVHHEDDEAPPAEPPGREES</sequence>
<evidence type="ECO:0000256" key="3">
    <source>
        <dbReference type="ARBA" id="ARBA00022723"/>
    </source>
</evidence>
<comment type="subcellular location">
    <subcellularLocation>
        <location evidence="1">Cell envelope</location>
    </subcellularLocation>
</comment>
<proteinExistence type="predicted"/>
<keyword evidence="2" id="KW-0004">4Fe-4S</keyword>
<evidence type="ECO:0000259" key="7">
    <source>
        <dbReference type="PROSITE" id="PS51379"/>
    </source>
</evidence>
<name>A0A011PMG8_9PROT</name>
<dbReference type="Proteomes" id="UP000020218">
    <property type="component" value="Unassembled WGS sequence"/>
</dbReference>
<dbReference type="InterPro" id="IPR006311">
    <property type="entry name" value="TAT_signal"/>
</dbReference>
<evidence type="ECO:0000256" key="6">
    <source>
        <dbReference type="ARBA" id="ARBA00023014"/>
    </source>
</evidence>
<keyword evidence="4" id="KW-0677">Repeat</keyword>
<reference evidence="8" key="1">
    <citation type="submission" date="2014-02" db="EMBL/GenBank/DDBJ databases">
        <title>Expanding our view of genomic diversity in Candidatus Accumulibacter clades.</title>
        <authorList>
            <person name="Skennerton C.T."/>
            <person name="Barr J.J."/>
            <person name="Slater F.R."/>
            <person name="Bond P.L."/>
            <person name="Tyson G.W."/>
        </authorList>
    </citation>
    <scope>NUCLEOTIDE SEQUENCE [LARGE SCALE GENOMIC DNA]</scope>
</reference>
<protein>
    <submittedName>
        <fullName evidence="8">Formate dehydrogenase-N subunit beta</fullName>
    </submittedName>
</protein>
<accession>A0A011PMG8</accession>
<dbReference type="PANTHER" id="PTHR43545">
    <property type="entry name" value="FORMATE DEHYDROGENASE, NITRATE-INDUCIBLE, IRON-SULFUR SUBUNIT"/>
    <property type="match status" value="1"/>
</dbReference>
<dbReference type="InterPro" id="IPR051555">
    <property type="entry name" value="FDH_Electron_Transfer_Unit"/>
</dbReference>
<dbReference type="PROSITE" id="PS51318">
    <property type="entry name" value="TAT"/>
    <property type="match status" value="1"/>
</dbReference>
<dbReference type="GO" id="GO:0030313">
    <property type="term" value="C:cell envelope"/>
    <property type="evidence" value="ECO:0007669"/>
    <property type="project" value="UniProtKB-SubCell"/>
</dbReference>
<dbReference type="PROSITE" id="PS00198">
    <property type="entry name" value="4FE4S_FER_1"/>
    <property type="match status" value="1"/>
</dbReference>
<feature type="domain" description="4Fe-4S ferredoxin-type" evidence="7">
    <location>
        <begin position="52"/>
        <end position="80"/>
    </location>
</feature>
<dbReference type="PANTHER" id="PTHR43545:SF1">
    <property type="entry name" value="HYDROGENASE-2 OPERON PROTEIN HYBA"/>
    <property type="match status" value="1"/>
</dbReference>
<dbReference type="PATRIC" id="fig|1454001.3.peg.2107"/>
<dbReference type="STRING" id="1454001.AW08_02060"/>
<keyword evidence="5" id="KW-0408">Iron</keyword>
<gene>
    <name evidence="8" type="primary">fdnH</name>
    <name evidence="8" type="ORF">AW08_02060</name>
</gene>
<evidence type="ECO:0000256" key="4">
    <source>
        <dbReference type="ARBA" id="ARBA00022737"/>
    </source>
</evidence>
<dbReference type="AlphaFoldDB" id="A0A011PMG8"/>
<dbReference type="GO" id="GO:0051539">
    <property type="term" value="F:4 iron, 4 sulfur cluster binding"/>
    <property type="evidence" value="ECO:0007669"/>
    <property type="project" value="UniProtKB-KW"/>
</dbReference>
<evidence type="ECO:0000256" key="2">
    <source>
        <dbReference type="ARBA" id="ARBA00022485"/>
    </source>
</evidence>
<evidence type="ECO:0000313" key="8">
    <source>
        <dbReference type="EMBL" id="EXI67504.1"/>
    </source>
</evidence>
<dbReference type="NCBIfam" id="NF008134">
    <property type="entry name" value="PRK10882.1"/>
    <property type="match status" value="1"/>
</dbReference>
<keyword evidence="9" id="KW-1185">Reference proteome</keyword>
<feature type="domain" description="4Fe-4S ferredoxin-type" evidence="7">
    <location>
        <begin position="151"/>
        <end position="180"/>
    </location>
</feature>
<evidence type="ECO:0000256" key="5">
    <source>
        <dbReference type="ARBA" id="ARBA00023004"/>
    </source>
</evidence>
<dbReference type="Gene3D" id="3.30.70.20">
    <property type="match status" value="2"/>
</dbReference>
<evidence type="ECO:0000256" key="1">
    <source>
        <dbReference type="ARBA" id="ARBA00004196"/>
    </source>
</evidence>
<keyword evidence="6" id="KW-0411">Iron-sulfur</keyword>
<keyword evidence="3" id="KW-0479">Metal-binding</keyword>